<reference evidence="1" key="1">
    <citation type="submission" date="2019-09" db="EMBL/GenBank/DDBJ databases">
        <title>Draft genome information of white flower Hibiscus syriacus.</title>
        <authorList>
            <person name="Kim Y.-M."/>
        </authorList>
    </citation>
    <scope>NUCLEOTIDE SEQUENCE [LARGE SCALE GENOMIC DNA]</scope>
    <source>
        <strain evidence="1">YM2019G1</strain>
    </source>
</reference>
<accession>A0A6A3ANG0</accession>
<gene>
    <name evidence="1" type="ORF">F3Y22_tig00110450pilonHSYRG00268</name>
</gene>
<name>A0A6A3ANG0_HIBSY</name>
<organism evidence="1 2">
    <name type="scientific">Hibiscus syriacus</name>
    <name type="common">Rose of Sharon</name>
    <dbReference type="NCBI Taxonomy" id="106335"/>
    <lineage>
        <taxon>Eukaryota</taxon>
        <taxon>Viridiplantae</taxon>
        <taxon>Streptophyta</taxon>
        <taxon>Embryophyta</taxon>
        <taxon>Tracheophyta</taxon>
        <taxon>Spermatophyta</taxon>
        <taxon>Magnoliopsida</taxon>
        <taxon>eudicotyledons</taxon>
        <taxon>Gunneridae</taxon>
        <taxon>Pentapetalae</taxon>
        <taxon>rosids</taxon>
        <taxon>malvids</taxon>
        <taxon>Malvales</taxon>
        <taxon>Malvaceae</taxon>
        <taxon>Malvoideae</taxon>
        <taxon>Hibiscus</taxon>
    </lineage>
</organism>
<comment type="caution">
    <text evidence="1">The sequence shown here is derived from an EMBL/GenBank/DDBJ whole genome shotgun (WGS) entry which is preliminary data.</text>
</comment>
<dbReference type="AlphaFoldDB" id="A0A6A3ANG0"/>
<dbReference type="EMBL" id="VEPZ02000992">
    <property type="protein sequence ID" value="KAE8704479.1"/>
    <property type="molecule type" value="Genomic_DNA"/>
</dbReference>
<dbReference type="Proteomes" id="UP000436088">
    <property type="component" value="Unassembled WGS sequence"/>
</dbReference>
<dbReference type="PANTHER" id="PTHR36779">
    <property type="entry name" value="OSJNBA0083N12.13 PROTEIN"/>
    <property type="match status" value="1"/>
</dbReference>
<evidence type="ECO:0000313" key="1">
    <source>
        <dbReference type="EMBL" id="KAE8704479.1"/>
    </source>
</evidence>
<sequence>MQFAMAEAPNEALPLSCRRPNFGSAWLTKDKFKVNETYDCWYISGISTVKLYNDGFFSCQAKDPSLIEMMKLYFILVLHSHYYSPVTFFNVAAS</sequence>
<keyword evidence="2" id="KW-1185">Reference proteome</keyword>
<protein>
    <submittedName>
        <fullName evidence="1">Uncharacterized protein</fullName>
    </submittedName>
</protein>
<dbReference type="PANTHER" id="PTHR36779:SF1">
    <property type="entry name" value="OS04G0600400 PROTEIN"/>
    <property type="match status" value="1"/>
</dbReference>
<evidence type="ECO:0000313" key="2">
    <source>
        <dbReference type="Proteomes" id="UP000436088"/>
    </source>
</evidence>
<proteinExistence type="predicted"/>